<name>A0A2Z6DXA0_HYDTE</name>
<dbReference type="PANTHER" id="PTHR38690">
    <property type="entry name" value="PROTEASE-RELATED"/>
    <property type="match status" value="1"/>
</dbReference>
<dbReference type="Proteomes" id="UP000262004">
    <property type="component" value="Chromosome"/>
</dbReference>
<dbReference type="RefSeq" id="WP_119334885.1">
    <property type="nucleotide sequence ID" value="NZ_AP018558.1"/>
</dbReference>
<dbReference type="PANTHER" id="PTHR38690:SF1">
    <property type="entry name" value="PROTEASE"/>
    <property type="match status" value="1"/>
</dbReference>
<protein>
    <recommendedName>
        <fullName evidence="2">YhdP central domain-containing protein</fullName>
    </recommendedName>
</protein>
<accession>A0A2Z6DXA0</accession>
<dbReference type="InterPro" id="IPR025263">
    <property type="entry name" value="YhdP_central"/>
</dbReference>
<reference evidence="3 4" key="1">
    <citation type="submission" date="2018-04" db="EMBL/GenBank/DDBJ databases">
        <title>Complete genome sequence of Hydrogenophilus thermoluteolus TH-1.</title>
        <authorList>
            <person name="Arai H."/>
        </authorList>
    </citation>
    <scope>NUCLEOTIDE SEQUENCE [LARGE SCALE GENOMIC DNA]</scope>
    <source>
        <strain evidence="3 4">TH-1</strain>
    </source>
</reference>
<dbReference type="EMBL" id="AP018558">
    <property type="protein sequence ID" value="BBD77114.1"/>
    <property type="molecule type" value="Genomic_DNA"/>
</dbReference>
<dbReference type="InterPro" id="IPR011836">
    <property type="entry name" value="YhdP"/>
</dbReference>
<keyword evidence="4" id="KW-1185">Reference proteome</keyword>
<evidence type="ECO:0000256" key="1">
    <source>
        <dbReference type="SAM" id="MobiDB-lite"/>
    </source>
</evidence>
<evidence type="ECO:0000313" key="4">
    <source>
        <dbReference type="Proteomes" id="UP000262004"/>
    </source>
</evidence>
<proteinExistence type="predicted"/>
<feature type="domain" description="YhdP central" evidence="2">
    <location>
        <begin position="184"/>
        <end position="1049"/>
    </location>
</feature>
<feature type="region of interest" description="Disordered" evidence="1">
    <location>
        <begin position="754"/>
        <end position="780"/>
    </location>
</feature>
<evidence type="ECO:0000259" key="2">
    <source>
        <dbReference type="Pfam" id="PF13116"/>
    </source>
</evidence>
<dbReference type="Pfam" id="PF13116">
    <property type="entry name" value="YhdP"/>
    <property type="match status" value="1"/>
</dbReference>
<dbReference type="AlphaFoldDB" id="A0A2Z6DXA0"/>
<dbReference type="KEGG" id="htl:HPTL_0846"/>
<dbReference type="OrthoDB" id="8521382at2"/>
<sequence>MTEVRTWHGAWRPFALAFATVGVVALLALAGVRWVVWPNLDWFRPAIEAWLRATVGVPIALEGVQGEWHAWASPQWRIARWQMRDDAGDKPFLWGSAEGRWSWQEGWRIAFTAQGVGLEKLSGTLHLFDRQWRVQWHAVGVTGRAWQPFLATWTKSRAGETGHAPEAFVLPNFVELAGTVRGAERTITQVALQFSELSLPATPEFPGVSGISGALRGSRAEGVFSVRAAKSVWRWPEGWFAETEQTFTDVVWQGRWHYDSATGYTVQTEHFHAVTPEGRVTASGVLDALERPAARRVAMHAVIEAVDLARFTRYFPPAAVGQTTVDWLGRAFVQGKIPAAHLAIEGPLAAFPFRHGRGVFLVEIPVQGVTLQFDSRWPAVTIERAMVRFRNEALHIEVHDARAEKLRFAPVVATIPDLGADAPVLMVQGTVEGRWSNVLRYLVQSPLANDLPLAQLLSWQAQGDAHLDLALTIPLSEGAVGVAGTLVLDRFSVPAAVAAWPLTQGKATIRFDANGVRSAEGTGVWGEIPIQITWPDGARSEVAVTAMLSGKTLAQQLGLPSAALQGTTPVRAHVTWTPEGVIRWRVTSRADGLALAFPAPFAKTESEQWPLQADGVLTKTGWQASVALGDRLRWQRTQTGAWALAIGQVALPPATPNGAIAVALERLDLDAWDALLDEMGQAQQAVWPSLTLSVDQLTAMQREWHQVRFTGRAHATQWNFQVRAAEVIGSGTVTQRGDRIDRFEAEFDRLWVAPQQKRSQNDSRASSGNATHDSNRIAALDPSRWPTARVTVADLRVADAPLGRFALVAAQDGATWRVQDALLVQPGRYRLRGRGSWRPHASGGQTRTRSTWHIEAQIGDFGATLATLWQLPGIEKGQGTIDATLSWPGSPLDFTWRTLEGTGSIALEKGVFSEIEPGAGKLLTVFSLPMLFRRLQLDFRDLTQKGLAYDRLMGSFAVANGYLTTSDLTIDAPVALTQLAGSIDLDAETQELEIRVVPRLGNTAATAIAFVNPVAGLLTFLGQQILGDPLGQILVQRYRVSGSWRAPQVTALRDNPPNER</sequence>
<evidence type="ECO:0000313" key="3">
    <source>
        <dbReference type="EMBL" id="BBD77114.1"/>
    </source>
</evidence>
<gene>
    <name evidence="3" type="ORF">HPTL_0846</name>
</gene>
<feature type="compositionally biased region" description="Polar residues" evidence="1">
    <location>
        <begin position="756"/>
        <end position="772"/>
    </location>
</feature>
<organism evidence="3 4">
    <name type="scientific">Hydrogenophilus thermoluteolus</name>
    <name type="common">Pseudomonas hydrogenothermophila</name>
    <dbReference type="NCBI Taxonomy" id="297"/>
    <lineage>
        <taxon>Bacteria</taxon>
        <taxon>Pseudomonadati</taxon>
        <taxon>Pseudomonadota</taxon>
        <taxon>Hydrogenophilia</taxon>
        <taxon>Hydrogenophilales</taxon>
        <taxon>Hydrogenophilaceae</taxon>
        <taxon>Hydrogenophilus</taxon>
    </lineage>
</organism>